<evidence type="ECO:0000313" key="3">
    <source>
        <dbReference type="EMBL" id="GAA5494571.1"/>
    </source>
</evidence>
<dbReference type="InterPro" id="IPR029063">
    <property type="entry name" value="SAM-dependent_MTases_sf"/>
</dbReference>
<protein>
    <submittedName>
        <fullName evidence="3">Ribosomal RNA small subunit methyltransferase D</fullName>
    </submittedName>
</protein>
<keyword evidence="4" id="KW-1185">Reference proteome</keyword>
<dbReference type="RefSeq" id="WP_346187519.1">
    <property type="nucleotide sequence ID" value="NZ_BAABRL010000002.1"/>
</dbReference>
<dbReference type="PANTHER" id="PTHR43542:SF1">
    <property type="entry name" value="METHYLTRANSFERASE"/>
    <property type="match status" value="1"/>
</dbReference>
<proteinExistence type="predicted"/>
<dbReference type="Pfam" id="PF03602">
    <property type="entry name" value="Cons_hypoth95"/>
    <property type="match status" value="1"/>
</dbReference>
<dbReference type="GO" id="GO:0008168">
    <property type="term" value="F:methyltransferase activity"/>
    <property type="evidence" value="ECO:0007669"/>
    <property type="project" value="UniProtKB-KW"/>
</dbReference>
<dbReference type="GO" id="GO:0032259">
    <property type="term" value="P:methylation"/>
    <property type="evidence" value="ECO:0007669"/>
    <property type="project" value="UniProtKB-KW"/>
</dbReference>
<dbReference type="SUPFAM" id="SSF53335">
    <property type="entry name" value="S-adenosyl-L-methionine-dependent methyltransferases"/>
    <property type="match status" value="1"/>
</dbReference>
<name>A0ABP9V0G1_9BACT</name>
<sequence>MRIIAGTAGRRNIKVPKAVVRPTTDRTREALFSILSPRIEGARVLDLFAGSGALGMEALSRGAKSCVFVDGDRACTKVIQENLRTLNLAGGSVLQADAVQYCKRVQGDFDLVFADPPYKKTAADRDFVMELMSEVALQQAVAESGLLVVEMDASVNFACPEGWSELDARKYGGCAVYIFEREESV</sequence>
<dbReference type="InterPro" id="IPR002052">
    <property type="entry name" value="DNA_methylase_N6_adenine_CS"/>
</dbReference>
<evidence type="ECO:0000313" key="4">
    <source>
        <dbReference type="Proteomes" id="UP001424741"/>
    </source>
</evidence>
<dbReference type="PIRSF" id="PIRSF004553">
    <property type="entry name" value="CHP00095"/>
    <property type="match status" value="1"/>
</dbReference>
<keyword evidence="2" id="KW-0808">Transferase</keyword>
<dbReference type="EMBL" id="BAABRL010000002">
    <property type="protein sequence ID" value="GAA5494571.1"/>
    <property type="molecule type" value="Genomic_DNA"/>
</dbReference>
<dbReference type="Gene3D" id="3.40.50.150">
    <property type="entry name" value="Vaccinia Virus protein VP39"/>
    <property type="match status" value="1"/>
</dbReference>
<accession>A0ABP9V0G1</accession>
<gene>
    <name evidence="3" type="primary">rsmD</name>
    <name evidence="3" type="ORF">Rhal01_00733</name>
</gene>
<dbReference type="CDD" id="cd02440">
    <property type="entry name" value="AdoMet_MTases"/>
    <property type="match status" value="1"/>
</dbReference>
<dbReference type="PROSITE" id="PS00092">
    <property type="entry name" value="N6_MTASE"/>
    <property type="match status" value="1"/>
</dbReference>
<organism evidence="3 4">
    <name type="scientific">Rubritalea halochordaticola</name>
    <dbReference type="NCBI Taxonomy" id="714537"/>
    <lineage>
        <taxon>Bacteria</taxon>
        <taxon>Pseudomonadati</taxon>
        <taxon>Verrucomicrobiota</taxon>
        <taxon>Verrucomicrobiia</taxon>
        <taxon>Verrucomicrobiales</taxon>
        <taxon>Rubritaleaceae</taxon>
        <taxon>Rubritalea</taxon>
    </lineage>
</organism>
<dbReference type="NCBIfam" id="TIGR00095">
    <property type="entry name" value="16S rRNA (guanine(966)-N(2))-methyltransferase RsmD"/>
    <property type="match status" value="1"/>
</dbReference>
<comment type="caution">
    <text evidence="3">The sequence shown here is derived from an EMBL/GenBank/DDBJ whole genome shotgun (WGS) entry which is preliminary data.</text>
</comment>
<evidence type="ECO:0000256" key="1">
    <source>
        <dbReference type="ARBA" id="ARBA00022603"/>
    </source>
</evidence>
<evidence type="ECO:0000256" key="2">
    <source>
        <dbReference type="ARBA" id="ARBA00022679"/>
    </source>
</evidence>
<dbReference type="Proteomes" id="UP001424741">
    <property type="component" value="Unassembled WGS sequence"/>
</dbReference>
<reference evidence="3 4" key="1">
    <citation type="submission" date="2024-02" db="EMBL/GenBank/DDBJ databases">
        <title>Rubritalea halochordaticola NBRC 107102.</title>
        <authorList>
            <person name="Ichikawa N."/>
            <person name="Katano-Makiyama Y."/>
            <person name="Hidaka K."/>
        </authorList>
    </citation>
    <scope>NUCLEOTIDE SEQUENCE [LARGE SCALE GENOMIC DNA]</scope>
    <source>
        <strain evidence="3 4">NBRC 107102</strain>
    </source>
</reference>
<dbReference type="PANTHER" id="PTHR43542">
    <property type="entry name" value="METHYLTRANSFERASE"/>
    <property type="match status" value="1"/>
</dbReference>
<dbReference type="InterPro" id="IPR004398">
    <property type="entry name" value="RNA_MeTrfase_RsmD"/>
</dbReference>
<keyword evidence="1 3" id="KW-0489">Methyltransferase</keyword>